<gene>
    <name evidence="4" type="ORF">A3C07_01740</name>
</gene>
<evidence type="ECO:0000313" key="5">
    <source>
        <dbReference type="Proteomes" id="UP000179023"/>
    </source>
</evidence>
<feature type="domain" description="Nudix hydrolase" evidence="3">
    <location>
        <begin position="41"/>
        <end position="173"/>
    </location>
</feature>
<dbReference type="PROSITE" id="PS51462">
    <property type="entry name" value="NUDIX"/>
    <property type="match status" value="1"/>
</dbReference>
<reference evidence="4 5" key="1">
    <citation type="journal article" date="2016" name="Nat. Commun.">
        <title>Thousands of microbial genomes shed light on interconnected biogeochemical processes in an aquifer system.</title>
        <authorList>
            <person name="Anantharaman K."/>
            <person name="Brown C.T."/>
            <person name="Hug L.A."/>
            <person name="Sharon I."/>
            <person name="Castelle C.J."/>
            <person name="Probst A.J."/>
            <person name="Thomas B.C."/>
            <person name="Singh A."/>
            <person name="Wilkins M.J."/>
            <person name="Karaoz U."/>
            <person name="Brodie E.L."/>
            <person name="Williams K.H."/>
            <person name="Hubbard S.S."/>
            <person name="Banfield J.F."/>
        </authorList>
    </citation>
    <scope>NUCLEOTIDE SEQUENCE [LARGE SCALE GENOMIC DNA]</scope>
</reference>
<evidence type="ECO:0000313" key="4">
    <source>
        <dbReference type="EMBL" id="OGZ98225.1"/>
    </source>
</evidence>
<dbReference type="Gene3D" id="3.90.79.10">
    <property type="entry name" value="Nucleoside Triphosphate Pyrophosphohydrolase"/>
    <property type="match status" value="1"/>
</dbReference>
<proteinExistence type="predicted"/>
<dbReference type="InterPro" id="IPR015797">
    <property type="entry name" value="NUDIX_hydrolase-like_dom_sf"/>
</dbReference>
<comment type="cofactor">
    <cofactor evidence="1">
        <name>Mg(2+)</name>
        <dbReference type="ChEBI" id="CHEBI:18420"/>
    </cofactor>
</comment>
<dbReference type="GO" id="GO:0016787">
    <property type="term" value="F:hydrolase activity"/>
    <property type="evidence" value="ECO:0007669"/>
    <property type="project" value="UniProtKB-KW"/>
</dbReference>
<dbReference type="Pfam" id="PF00293">
    <property type="entry name" value="NUDIX"/>
    <property type="match status" value="1"/>
</dbReference>
<keyword evidence="2" id="KW-0378">Hydrolase</keyword>
<dbReference type="SUPFAM" id="SSF55811">
    <property type="entry name" value="Nudix"/>
    <property type="match status" value="1"/>
</dbReference>
<dbReference type="CDD" id="cd03424">
    <property type="entry name" value="NUDIX_ADPRase_Nudt5_UGPPase_Nudt14"/>
    <property type="match status" value="1"/>
</dbReference>
<dbReference type="STRING" id="1802270.A3C07_01740"/>
<dbReference type="Proteomes" id="UP000179023">
    <property type="component" value="Unassembled WGS sequence"/>
</dbReference>
<organism evidence="4 5">
    <name type="scientific">Candidatus Sungbacteria bacterium RIFCSPHIGHO2_02_FULL_47_11</name>
    <dbReference type="NCBI Taxonomy" id="1802270"/>
    <lineage>
        <taxon>Bacteria</taxon>
        <taxon>Candidatus Sungiibacteriota</taxon>
    </lineage>
</organism>
<dbReference type="PANTHER" id="PTHR11839:SF18">
    <property type="entry name" value="NUDIX HYDROLASE DOMAIN-CONTAINING PROTEIN"/>
    <property type="match status" value="1"/>
</dbReference>
<dbReference type="AlphaFoldDB" id="A0A1G2KFQ4"/>
<accession>A0A1G2KFQ4</accession>
<dbReference type="GO" id="GO:0006753">
    <property type="term" value="P:nucleoside phosphate metabolic process"/>
    <property type="evidence" value="ECO:0007669"/>
    <property type="project" value="TreeGrafter"/>
</dbReference>
<evidence type="ECO:0000256" key="1">
    <source>
        <dbReference type="ARBA" id="ARBA00001946"/>
    </source>
</evidence>
<sequence length="182" mass="20928">MKIKVLSDEIVYDGQFLQTIRRHFWDREGNKKSWEMIKRKIYGRIVAIAALTPEREIILEKIYRVPCGKYVLELPAGLTDRKNESEEEAIRRELLEETGYTVDEVKPLFSGYISAGMSDDEMAVYVETNARLVQEPELEGMEDIEVVKVPLNDLVNYLRKNAGIKPDAKIAAVISFLEKLGY</sequence>
<comment type="caution">
    <text evidence="4">The sequence shown here is derived from an EMBL/GenBank/DDBJ whole genome shotgun (WGS) entry which is preliminary data.</text>
</comment>
<evidence type="ECO:0000256" key="2">
    <source>
        <dbReference type="ARBA" id="ARBA00022801"/>
    </source>
</evidence>
<dbReference type="PANTHER" id="PTHR11839">
    <property type="entry name" value="UDP/ADP-SUGAR PYROPHOSPHATASE"/>
    <property type="match status" value="1"/>
</dbReference>
<protein>
    <recommendedName>
        <fullName evidence="3">Nudix hydrolase domain-containing protein</fullName>
    </recommendedName>
</protein>
<evidence type="ECO:0000259" key="3">
    <source>
        <dbReference type="PROSITE" id="PS51462"/>
    </source>
</evidence>
<name>A0A1G2KFQ4_9BACT</name>
<dbReference type="GO" id="GO:0019693">
    <property type="term" value="P:ribose phosphate metabolic process"/>
    <property type="evidence" value="ECO:0007669"/>
    <property type="project" value="TreeGrafter"/>
</dbReference>
<dbReference type="InterPro" id="IPR000086">
    <property type="entry name" value="NUDIX_hydrolase_dom"/>
</dbReference>
<dbReference type="EMBL" id="MHQI01000071">
    <property type="protein sequence ID" value="OGZ98225.1"/>
    <property type="molecule type" value="Genomic_DNA"/>
</dbReference>